<evidence type="ECO:0000256" key="3">
    <source>
        <dbReference type="ARBA" id="ARBA00023015"/>
    </source>
</evidence>
<evidence type="ECO:0000256" key="4">
    <source>
        <dbReference type="ARBA" id="ARBA00023125"/>
    </source>
</evidence>
<name>A0A673WY04_SALTR</name>
<keyword evidence="5" id="KW-0010">Activator</keyword>
<evidence type="ECO:0000256" key="10">
    <source>
        <dbReference type="ARBA" id="ARBA00041530"/>
    </source>
</evidence>
<evidence type="ECO:0000256" key="9">
    <source>
        <dbReference type="ARBA" id="ARBA00039412"/>
    </source>
</evidence>
<dbReference type="PANTHER" id="PTHR14339:SF11">
    <property type="entry name" value="VASCULIN"/>
    <property type="match status" value="1"/>
</dbReference>
<dbReference type="GO" id="GO:0006351">
    <property type="term" value="P:DNA-templated transcription"/>
    <property type="evidence" value="ECO:0007669"/>
    <property type="project" value="InterPro"/>
</dbReference>
<feature type="compositionally biased region" description="Basic and acidic residues" evidence="11">
    <location>
        <begin position="100"/>
        <end position="109"/>
    </location>
</feature>
<proteinExistence type="inferred from homology"/>
<evidence type="ECO:0000256" key="6">
    <source>
        <dbReference type="ARBA" id="ARBA00023163"/>
    </source>
</evidence>
<comment type="function">
    <text evidence="8">Functions as a GC-rich promoter-specific transactivating transcription factor.</text>
</comment>
<feature type="region of interest" description="Disordered" evidence="11">
    <location>
        <begin position="1"/>
        <end position="109"/>
    </location>
</feature>
<dbReference type="Proteomes" id="UP000472277">
    <property type="component" value="Chromosome 23"/>
</dbReference>
<dbReference type="InterPro" id="IPR028128">
    <property type="entry name" value="Vasculin_fam"/>
</dbReference>
<reference evidence="12" key="2">
    <citation type="submission" date="2025-09" db="UniProtKB">
        <authorList>
            <consortium name="Ensembl"/>
        </authorList>
    </citation>
    <scope>IDENTIFICATION</scope>
</reference>
<dbReference type="Ensembl" id="ENSSTUT00000013791.1">
    <property type="protein sequence ID" value="ENSSTUP00000013041.1"/>
    <property type="gene ID" value="ENSSTUG00000006088.1"/>
</dbReference>
<keyword evidence="7" id="KW-0539">Nucleus</keyword>
<keyword evidence="3" id="KW-0805">Transcription regulation</keyword>
<feature type="compositionally biased region" description="Polar residues" evidence="11">
    <location>
        <begin position="13"/>
        <end position="25"/>
    </location>
</feature>
<evidence type="ECO:0000256" key="2">
    <source>
        <dbReference type="ARBA" id="ARBA00010099"/>
    </source>
</evidence>
<evidence type="ECO:0000313" key="12">
    <source>
        <dbReference type="Ensembl" id="ENSSTUP00000013041.1"/>
    </source>
</evidence>
<organism evidence="12 13">
    <name type="scientific">Salmo trutta</name>
    <name type="common">Brown trout</name>
    <dbReference type="NCBI Taxonomy" id="8032"/>
    <lineage>
        <taxon>Eukaryota</taxon>
        <taxon>Metazoa</taxon>
        <taxon>Chordata</taxon>
        <taxon>Craniata</taxon>
        <taxon>Vertebrata</taxon>
        <taxon>Euteleostomi</taxon>
        <taxon>Actinopterygii</taxon>
        <taxon>Neopterygii</taxon>
        <taxon>Teleostei</taxon>
        <taxon>Protacanthopterygii</taxon>
        <taxon>Salmoniformes</taxon>
        <taxon>Salmonidae</taxon>
        <taxon>Salmoninae</taxon>
        <taxon>Salmo</taxon>
    </lineage>
</organism>
<feature type="region of interest" description="Disordered" evidence="11">
    <location>
        <begin position="166"/>
        <end position="189"/>
    </location>
</feature>
<dbReference type="AlphaFoldDB" id="A0A673WY04"/>
<dbReference type="PANTHER" id="PTHR14339">
    <property type="entry name" value="VASCULIN"/>
    <property type="match status" value="1"/>
</dbReference>
<evidence type="ECO:0000313" key="13">
    <source>
        <dbReference type="Proteomes" id="UP000472277"/>
    </source>
</evidence>
<comment type="subcellular location">
    <subcellularLocation>
        <location evidence="1">Nucleus</location>
    </subcellularLocation>
</comment>
<keyword evidence="13" id="KW-1185">Reference proteome</keyword>
<keyword evidence="6" id="KW-0804">Transcription</keyword>
<dbReference type="GeneTree" id="ENSGT00420000029753"/>
<evidence type="ECO:0000256" key="5">
    <source>
        <dbReference type="ARBA" id="ARBA00023159"/>
    </source>
</evidence>
<evidence type="ECO:0000256" key="7">
    <source>
        <dbReference type="ARBA" id="ARBA00023242"/>
    </source>
</evidence>
<protein>
    <recommendedName>
        <fullName evidence="9">Vasculin</fullName>
    </recommendedName>
    <alternativeName>
        <fullName evidence="10">GC-rich promoter-binding protein 1</fullName>
    </alternativeName>
</protein>
<keyword evidence="4" id="KW-0238">DNA-binding</keyword>
<dbReference type="GO" id="GO:0003677">
    <property type="term" value="F:DNA binding"/>
    <property type="evidence" value="ECO:0007669"/>
    <property type="project" value="UniProtKB-KW"/>
</dbReference>
<reference evidence="12" key="1">
    <citation type="submission" date="2025-08" db="UniProtKB">
        <authorList>
            <consortium name="Ensembl"/>
        </authorList>
    </citation>
    <scope>IDENTIFICATION</scope>
</reference>
<dbReference type="GO" id="GO:0003723">
    <property type="term" value="F:RNA binding"/>
    <property type="evidence" value="ECO:0007669"/>
    <property type="project" value="InterPro"/>
</dbReference>
<dbReference type="GO" id="GO:0005634">
    <property type="term" value="C:nucleus"/>
    <property type="evidence" value="ECO:0007669"/>
    <property type="project" value="UniProtKB-SubCell"/>
</dbReference>
<dbReference type="GO" id="GO:0045893">
    <property type="term" value="P:positive regulation of DNA-templated transcription"/>
    <property type="evidence" value="ECO:0007669"/>
    <property type="project" value="InterPro"/>
</dbReference>
<evidence type="ECO:0000256" key="1">
    <source>
        <dbReference type="ARBA" id="ARBA00004123"/>
    </source>
</evidence>
<sequence length="236" mass="25865">MAQHDFTPAWLNFPTTPSSAKSFQSPAKCLDNHGDVSRRRHNSSDDSEPVNGRTGGIFSRKEGNGWGVRNGSEGSSSRPPLQRGGPSPRSKSKGLPEGQQAHRDDGDRRKQFEAEDFVSGVVEAFTFCSKLKSCGVSSCSVYLEHPPNPQSRGSKMMVIKRVSREQPTPAQTCTFNPQQQQAPSRNGTGPSLYKGPIPISVSLPVKVRLSCCGFIFGWLCKKQMHTVFIVLIEETN</sequence>
<comment type="similarity">
    <text evidence="2">Belongs to the vasculin family.</text>
</comment>
<evidence type="ECO:0000256" key="11">
    <source>
        <dbReference type="SAM" id="MobiDB-lite"/>
    </source>
</evidence>
<accession>A0A673WY04</accession>
<evidence type="ECO:0000256" key="8">
    <source>
        <dbReference type="ARBA" id="ARBA00037303"/>
    </source>
</evidence>